<evidence type="ECO:0000259" key="7">
    <source>
        <dbReference type="Pfam" id="PF08784"/>
    </source>
</evidence>
<dbReference type="InterPro" id="IPR036388">
    <property type="entry name" value="WH-like_DNA-bd_sf"/>
</dbReference>
<reference evidence="8 9" key="1">
    <citation type="journal article" date="2020" name="G3 (Bethesda)">
        <title>Improved Reference Genome for Cyclotella cryptica CCMP332, a Model for Cell Wall Morphogenesis, Salinity Adaptation, and Lipid Production in Diatoms (Bacillariophyta).</title>
        <authorList>
            <person name="Roberts W.R."/>
            <person name="Downey K.M."/>
            <person name="Ruck E.C."/>
            <person name="Traller J.C."/>
            <person name="Alverson A.J."/>
        </authorList>
    </citation>
    <scope>NUCLEOTIDE SEQUENCE [LARGE SCALE GENOMIC DNA]</scope>
    <source>
        <strain evidence="8 9">CCMP332</strain>
    </source>
</reference>
<dbReference type="Proteomes" id="UP001516023">
    <property type="component" value="Unassembled WGS sequence"/>
</dbReference>
<dbReference type="Pfam" id="PF08784">
    <property type="entry name" value="RPA_C"/>
    <property type="match status" value="1"/>
</dbReference>
<dbReference type="InterPro" id="IPR040260">
    <property type="entry name" value="RFA2-like"/>
</dbReference>
<evidence type="ECO:0000256" key="1">
    <source>
        <dbReference type="ARBA" id="ARBA00004123"/>
    </source>
</evidence>
<evidence type="ECO:0008006" key="10">
    <source>
        <dbReference type="Google" id="ProtNLM"/>
    </source>
</evidence>
<organism evidence="8 9">
    <name type="scientific">Cyclotella cryptica</name>
    <dbReference type="NCBI Taxonomy" id="29204"/>
    <lineage>
        <taxon>Eukaryota</taxon>
        <taxon>Sar</taxon>
        <taxon>Stramenopiles</taxon>
        <taxon>Ochrophyta</taxon>
        <taxon>Bacillariophyta</taxon>
        <taxon>Coscinodiscophyceae</taxon>
        <taxon>Thalassiosirophycidae</taxon>
        <taxon>Stephanodiscales</taxon>
        <taxon>Stephanodiscaceae</taxon>
        <taxon>Cyclotella</taxon>
    </lineage>
</organism>
<dbReference type="PANTHER" id="PTHR13989:SF16">
    <property type="entry name" value="REPLICATION PROTEIN A2"/>
    <property type="match status" value="1"/>
</dbReference>
<keyword evidence="3" id="KW-0238">DNA-binding</keyword>
<dbReference type="FunFam" id="1.10.10.10:FF:000168">
    <property type="entry name" value="Replication protein A 32 kDa subunit"/>
    <property type="match status" value="1"/>
</dbReference>
<dbReference type="GO" id="GO:0003677">
    <property type="term" value="F:DNA binding"/>
    <property type="evidence" value="ECO:0007669"/>
    <property type="project" value="UniProtKB-KW"/>
</dbReference>
<feature type="domain" description="OB" evidence="6">
    <location>
        <begin position="80"/>
        <end position="154"/>
    </location>
</feature>
<dbReference type="InterPro" id="IPR014892">
    <property type="entry name" value="RPA_C"/>
</dbReference>
<feature type="region of interest" description="Disordered" evidence="5">
    <location>
        <begin position="1"/>
        <end position="29"/>
    </location>
</feature>
<evidence type="ECO:0000259" key="6">
    <source>
        <dbReference type="Pfam" id="PF01336"/>
    </source>
</evidence>
<dbReference type="GO" id="GO:0005634">
    <property type="term" value="C:nucleus"/>
    <property type="evidence" value="ECO:0007669"/>
    <property type="project" value="UniProtKB-SubCell"/>
</dbReference>
<comment type="caution">
    <text evidence="8">The sequence shown here is derived from an EMBL/GenBank/DDBJ whole genome shotgun (WGS) entry which is preliminary data.</text>
</comment>
<dbReference type="InterPro" id="IPR036390">
    <property type="entry name" value="WH_DNA-bd_sf"/>
</dbReference>
<evidence type="ECO:0000256" key="3">
    <source>
        <dbReference type="ARBA" id="ARBA00023125"/>
    </source>
</evidence>
<dbReference type="InterPro" id="IPR004365">
    <property type="entry name" value="NA-bd_OB_tRNA"/>
</dbReference>
<dbReference type="InterPro" id="IPR012340">
    <property type="entry name" value="NA-bd_OB-fold"/>
</dbReference>
<comment type="similarity">
    <text evidence="2">Belongs to the replication factor A protein 2 family.</text>
</comment>
<dbReference type="Pfam" id="PF01336">
    <property type="entry name" value="tRNA_anti-codon"/>
    <property type="match status" value="1"/>
</dbReference>
<keyword evidence="4" id="KW-0539">Nucleus</keyword>
<feature type="domain" description="Replication protein A C-terminal" evidence="7">
    <location>
        <begin position="175"/>
        <end position="284"/>
    </location>
</feature>
<evidence type="ECO:0000256" key="5">
    <source>
        <dbReference type="SAM" id="MobiDB-lite"/>
    </source>
</evidence>
<evidence type="ECO:0000256" key="4">
    <source>
        <dbReference type="ARBA" id="ARBA00023242"/>
    </source>
</evidence>
<dbReference type="SUPFAM" id="SSF50249">
    <property type="entry name" value="Nucleic acid-binding proteins"/>
    <property type="match status" value="1"/>
</dbReference>
<protein>
    <recommendedName>
        <fullName evidence="10">Replication protein A C-terminal domain-containing protein</fullName>
    </recommendedName>
</protein>
<dbReference type="PANTHER" id="PTHR13989">
    <property type="entry name" value="REPLICATION PROTEIN A-RELATED"/>
    <property type="match status" value="1"/>
</dbReference>
<evidence type="ECO:0000256" key="2">
    <source>
        <dbReference type="ARBA" id="ARBA00007815"/>
    </source>
</evidence>
<proteinExistence type="inferred from homology"/>
<name>A0ABD3QKX1_9STRA</name>
<dbReference type="Gene3D" id="2.40.50.140">
    <property type="entry name" value="Nucleic acid-binding proteins"/>
    <property type="match status" value="1"/>
</dbReference>
<comment type="subcellular location">
    <subcellularLocation>
        <location evidence="1">Nucleus</location>
    </subcellularLocation>
</comment>
<dbReference type="AlphaFoldDB" id="A0ABD3QKX1"/>
<sequence>MSYGGGYDDNAGGYGSQPTPSRDKPRRDYDSQTLIPVTIKMILDAMSSPSGDGASGDLVLADERPIHMIKLVCAIRTSEARSTNTFLDVEDGTGIFQVKVFSSGRDDGSGDADCSAMQQMRMEACQDNQYVRIIGQVREFDGTRQIIANDVRVLSSGDELSYHYLEVAHSYEKHLKRKQQQGQGIFGGGMMGYGIGNVASSGGPPPHGGGVGLSAHGGNLGGGSRINDAVIAFIQSEGSMSDSGVHIDQIKASLASQGFSNSDVMNAINELSNEGHIYSTIDEQHYQYAS</sequence>
<dbReference type="Gene3D" id="1.10.10.10">
    <property type="entry name" value="Winged helix-like DNA-binding domain superfamily/Winged helix DNA-binding domain"/>
    <property type="match status" value="1"/>
</dbReference>
<evidence type="ECO:0000313" key="8">
    <source>
        <dbReference type="EMBL" id="KAL3800782.1"/>
    </source>
</evidence>
<gene>
    <name evidence="8" type="ORF">HJC23_001619</name>
</gene>
<dbReference type="SUPFAM" id="SSF46785">
    <property type="entry name" value="Winged helix' DNA-binding domain"/>
    <property type="match status" value="1"/>
</dbReference>
<evidence type="ECO:0000313" key="9">
    <source>
        <dbReference type="Proteomes" id="UP001516023"/>
    </source>
</evidence>
<dbReference type="EMBL" id="JABMIG020000030">
    <property type="protein sequence ID" value="KAL3800782.1"/>
    <property type="molecule type" value="Genomic_DNA"/>
</dbReference>
<keyword evidence="9" id="KW-1185">Reference proteome</keyword>
<feature type="compositionally biased region" description="Gly residues" evidence="5">
    <location>
        <begin position="1"/>
        <end position="15"/>
    </location>
</feature>
<accession>A0ABD3QKX1</accession>